<comment type="caution">
    <text evidence="1">The sequence shown here is derived from an EMBL/GenBank/DDBJ whole genome shotgun (WGS) entry which is preliminary data.</text>
</comment>
<proteinExistence type="predicted"/>
<dbReference type="KEGG" id="dpl:KGM_212362"/>
<dbReference type="Proteomes" id="UP000007151">
    <property type="component" value="Unassembled WGS sequence"/>
</dbReference>
<evidence type="ECO:0000313" key="1">
    <source>
        <dbReference type="EMBL" id="OWR54694.1"/>
    </source>
</evidence>
<dbReference type="InParanoid" id="A0A212FLS2"/>
<evidence type="ECO:0000313" key="2">
    <source>
        <dbReference type="Proteomes" id="UP000007151"/>
    </source>
</evidence>
<gene>
    <name evidence="1" type="ORF">KGM_212362</name>
</gene>
<accession>A0A212FLS2</accession>
<name>A0A212FLS2_DANPL</name>
<protein>
    <submittedName>
        <fullName evidence="1">Uncharacterized protein</fullName>
    </submittedName>
</protein>
<keyword evidence="2" id="KW-1185">Reference proteome</keyword>
<sequence length="51" mass="5517">MGVHMVLLVATTFGRTEFTESFDNGKRIQLSSERVGNRCTVEELGLEGGSG</sequence>
<organism evidence="1 2">
    <name type="scientific">Danaus plexippus plexippus</name>
    <dbReference type="NCBI Taxonomy" id="278856"/>
    <lineage>
        <taxon>Eukaryota</taxon>
        <taxon>Metazoa</taxon>
        <taxon>Ecdysozoa</taxon>
        <taxon>Arthropoda</taxon>
        <taxon>Hexapoda</taxon>
        <taxon>Insecta</taxon>
        <taxon>Pterygota</taxon>
        <taxon>Neoptera</taxon>
        <taxon>Endopterygota</taxon>
        <taxon>Lepidoptera</taxon>
        <taxon>Glossata</taxon>
        <taxon>Ditrysia</taxon>
        <taxon>Papilionoidea</taxon>
        <taxon>Nymphalidae</taxon>
        <taxon>Danainae</taxon>
        <taxon>Danaini</taxon>
        <taxon>Danaina</taxon>
        <taxon>Danaus</taxon>
        <taxon>Danaus</taxon>
    </lineage>
</organism>
<dbReference type="AlphaFoldDB" id="A0A212FLS2"/>
<reference evidence="1 2" key="1">
    <citation type="journal article" date="2011" name="Cell">
        <title>The monarch butterfly genome yields insights into long-distance migration.</title>
        <authorList>
            <person name="Zhan S."/>
            <person name="Merlin C."/>
            <person name="Boore J.L."/>
            <person name="Reppert S.M."/>
        </authorList>
    </citation>
    <scope>NUCLEOTIDE SEQUENCE [LARGE SCALE GENOMIC DNA]</scope>
    <source>
        <strain evidence="1">F-2</strain>
    </source>
</reference>
<dbReference type="EMBL" id="AGBW02007696">
    <property type="protein sequence ID" value="OWR54694.1"/>
    <property type="molecule type" value="Genomic_DNA"/>
</dbReference>